<protein>
    <submittedName>
        <fullName evidence="1">Uncharacterized protein</fullName>
    </submittedName>
</protein>
<organism evidence="1 2">
    <name type="scientific">Candidatus Nitronauta litoralis</name>
    <dbReference type="NCBI Taxonomy" id="2705533"/>
    <lineage>
        <taxon>Bacteria</taxon>
        <taxon>Pseudomonadati</taxon>
        <taxon>Nitrospinota/Tectimicrobiota group</taxon>
        <taxon>Nitrospinota</taxon>
        <taxon>Nitrospinia</taxon>
        <taxon>Nitrospinales</taxon>
        <taxon>Nitrospinaceae</taxon>
        <taxon>Candidatus Nitronauta</taxon>
    </lineage>
</organism>
<dbReference type="EMBL" id="CP048685">
    <property type="protein sequence ID" value="QPJ61864.1"/>
    <property type="molecule type" value="Genomic_DNA"/>
</dbReference>
<dbReference type="Proteomes" id="UP000594688">
    <property type="component" value="Chromosome"/>
</dbReference>
<accession>A0A7T0FZZ7</accession>
<sequence length="69" mass="7510">MLLTPVSLLAGKGDVADKEKQKEEKVQVVVTQIPDVAAQDAKEQVKEETNEASKEDLIIRDHLAVGPKS</sequence>
<proteinExistence type="predicted"/>
<dbReference type="KEGG" id="nli:G3M70_08245"/>
<dbReference type="AlphaFoldDB" id="A0A7T0FZZ7"/>
<reference evidence="1 2" key="1">
    <citation type="submission" date="2020-02" db="EMBL/GenBank/DDBJ databases">
        <title>Genomic and physiological characterization of two novel Nitrospinaceae genera.</title>
        <authorList>
            <person name="Mueller A.J."/>
            <person name="Jung M.-Y."/>
            <person name="Strachan C.R."/>
            <person name="Herbold C.W."/>
            <person name="Kirkegaard R.H."/>
            <person name="Daims H."/>
        </authorList>
    </citation>
    <scope>NUCLEOTIDE SEQUENCE [LARGE SCALE GENOMIC DNA]</scope>
    <source>
        <strain evidence="1">EB</strain>
    </source>
</reference>
<evidence type="ECO:0000313" key="2">
    <source>
        <dbReference type="Proteomes" id="UP000594688"/>
    </source>
</evidence>
<gene>
    <name evidence="1" type="ORF">G3M70_08245</name>
</gene>
<name>A0A7T0FZZ7_9BACT</name>
<evidence type="ECO:0000313" key="1">
    <source>
        <dbReference type="EMBL" id="QPJ61864.1"/>
    </source>
</evidence>